<reference evidence="1 2" key="1">
    <citation type="submission" date="2024-04" db="EMBL/GenBank/DDBJ databases">
        <authorList>
            <person name="Fracassetti M."/>
        </authorList>
    </citation>
    <scope>NUCLEOTIDE SEQUENCE [LARGE SCALE GENOMIC DNA]</scope>
</reference>
<dbReference type="InterPro" id="IPR029159">
    <property type="entry name" value="CA109-like"/>
</dbReference>
<dbReference type="EMBL" id="OZ034814">
    <property type="protein sequence ID" value="CAL1358882.1"/>
    <property type="molecule type" value="Genomic_DNA"/>
</dbReference>
<evidence type="ECO:0000313" key="1">
    <source>
        <dbReference type="EMBL" id="CAL1358882.1"/>
    </source>
</evidence>
<organism evidence="1 2">
    <name type="scientific">Linum trigynum</name>
    <dbReference type="NCBI Taxonomy" id="586398"/>
    <lineage>
        <taxon>Eukaryota</taxon>
        <taxon>Viridiplantae</taxon>
        <taxon>Streptophyta</taxon>
        <taxon>Embryophyta</taxon>
        <taxon>Tracheophyta</taxon>
        <taxon>Spermatophyta</taxon>
        <taxon>Magnoliopsida</taxon>
        <taxon>eudicotyledons</taxon>
        <taxon>Gunneridae</taxon>
        <taxon>Pentapetalae</taxon>
        <taxon>rosids</taxon>
        <taxon>fabids</taxon>
        <taxon>Malpighiales</taxon>
        <taxon>Linaceae</taxon>
        <taxon>Linum</taxon>
    </lineage>
</organism>
<dbReference type="Proteomes" id="UP001497516">
    <property type="component" value="Chromosome 10"/>
</dbReference>
<protein>
    <submittedName>
        <fullName evidence="1">Uncharacterized protein</fullName>
    </submittedName>
</protein>
<evidence type="ECO:0000313" key="2">
    <source>
        <dbReference type="Proteomes" id="UP001497516"/>
    </source>
</evidence>
<gene>
    <name evidence="1" type="ORF">LTRI10_LOCUS6407</name>
</gene>
<name>A0AAV2CR26_9ROSI</name>
<proteinExistence type="predicted"/>
<accession>A0AAV2CR26</accession>
<sequence length="124" mass="14304">MYRHGGQLVSGYSAQSITTKQLQFRIGVTPALAYSLYALLTLHDMHQSECIQAYRVVEMSQMTMLFRILEDVILVDGIGDNECRPLWWNMEAEMISNWLIDPKNFRNIRFLDDESLDPQGWGGC</sequence>
<dbReference type="Pfam" id="PF15011">
    <property type="entry name" value="CA109-like"/>
    <property type="match status" value="1"/>
</dbReference>
<keyword evidence="2" id="KW-1185">Reference proteome</keyword>
<dbReference type="AlphaFoldDB" id="A0AAV2CR26"/>